<dbReference type="InterPro" id="IPR004710">
    <property type="entry name" value="Bilac:Na_transpt"/>
</dbReference>
<feature type="transmembrane region" description="Helical" evidence="5">
    <location>
        <begin position="12"/>
        <end position="30"/>
    </location>
</feature>
<dbReference type="GO" id="GO:0016020">
    <property type="term" value="C:membrane"/>
    <property type="evidence" value="ECO:0007669"/>
    <property type="project" value="UniProtKB-SubCell"/>
</dbReference>
<keyword evidence="7" id="KW-1185">Reference proteome</keyword>
<evidence type="ECO:0000256" key="3">
    <source>
        <dbReference type="ARBA" id="ARBA00022989"/>
    </source>
</evidence>
<protein>
    <submittedName>
        <fullName evidence="6">Bile acid:sodium symporter</fullName>
    </submittedName>
</protein>
<feature type="transmembrane region" description="Helical" evidence="5">
    <location>
        <begin position="36"/>
        <end position="57"/>
    </location>
</feature>
<keyword evidence="4 5" id="KW-0472">Membrane</keyword>
<dbReference type="PANTHER" id="PTHR10361:SF28">
    <property type="entry name" value="P3 PROTEIN-RELATED"/>
    <property type="match status" value="1"/>
</dbReference>
<feature type="transmembrane region" description="Helical" evidence="5">
    <location>
        <begin position="69"/>
        <end position="89"/>
    </location>
</feature>
<feature type="transmembrane region" description="Helical" evidence="5">
    <location>
        <begin position="162"/>
        <end position="184"/>
    </location>
</feature>
<keyword evidence="3 5" id="KW-1133">Transmembrane helix</keyword>
<evidence type="ECO:0000313" key="6">
    <source>
        <dbReference type="EMBL" id="KIH98000.1"/>
    </source>
</evidence>
<evidence type="ECO:0000256" key="4">
    <source>
        <dbReference type="ARBA" id="ARBA00023136"/>
    </source>
</evidence>
<proteinExistence type="predicted"/>
<feature type="transmembrane region" description="Helical" evidence="5">
    <location>
        <begin position="223"/>
        <end position="244"/>
    </location>
</feature>
<dbReference type="AlphaFoldDB" id="A0A0C2JGF6"/>
<feature type="transmembrane region" description="Helical" evidence="5">
    <location>
        <begin position="95"/>
        <end position="118"/>
    </location>
</feature>
<dbReference type="Pfam" id="PF01758">
    <property type="entry name" value="SBF"/>
    <property type="match status" value="1"/>
</dbReference>
<organism evidence="6 7">
    <name type="scientific">Streptomonospora alba</name>
    <dbReference type="NCBI Taxonomy" id="183763"/>
    <lineage>
        <taxon>Bacteria</taxon>
        <taxon>Bacillati</taxon>
        <taxon>Actinomycetota</taxon>
        <taxon>Actinomycetes</taxon>
        <taxon>Streptosporangiales</taxon>
        <taxon>Nocardiopsidaceae</taxon>
        <taxon>Streptomonospora</taxon>
    </lineage>
</organism>
<feature type="transmembrane region" description="Helical" evidence="5">
    <location>
        <begin position="125"/>
        <end position="150"/>
    </location>
</feature>
<dbReference type="InterPro" id="IPR002657">
    <property type="entry name" value="BilAc:Na_symport/Acr3"/>
</dbReference>
<dbReference type="STRING" id="183763.LP52_15890"/>
<dbReference type="Proteomes" id="UP000031675">
    <property type="component" value="Unassembled WGS sequence"/>
</dbReference>
<evidence type="ECO:0000313" key="7">
    <source>
        <dbReference type="Proteomes" id="UP000031675"/>
    </source>
</evidence>
<name>A0A0C2JGF6_9ACTN</name>
<gene>
    <name evidence="6" type="ORF">LP52_15890</name>
</gene>
<evidence type="ECO:0000256" key="1">
    <source>
        <dbReference type="ARBA" id="ARBA00004141"/>
    </source>
</evidence>
<dbReference type="OrthoDB" id="9806785at2"/>
<reference evidence="7" key="1">
    <citation type="journal article" date="2015" name="Chem. Biol.">
        <title>Structure, bioactivity, and resistance mechanism of streptomonomicin, an unusual lasso Peptide from an understudied halophilic actinomycete.</title>
        <authorList>
            <person name="Metelev M."/>
            <person name="Tietz J.I."/>
            <person name="Melby J.O."/>
            <person name="Blair P.M."/>
            <person name="Zhu L."/>
            <person name="Livnat I."/>
            <person name="Severinov K."/>
            <person name="Mitchell D.A."/>
        </authorList>
    </citation>
    <scope>NUCLEOTIDE SEQUENCE [LARGE SCALE GENOMIC DNA]</scope>
    <source>
        <strain evidence="7">YIM 90003</strain>
    </source>
</reference>
<dbReference type="PANTHER" id="PTHR10361">
    <property type="entry name" value="SODIUM-BILE ACID COTRANSPORTER"/>
    <property type="match status" value="1"/>
</dbReference>
<accession>A0A0C2JGF6</accession>
<dbReference type="Gene3D" id="1.20.1530.20">
    <property type="match status" value="1"/>
</dbReference>
<evidence type="ECO:0000256" key="2">
    <source>
        <dbReference type="ARBA" id="ARBA00022692"/>
    </source>
</evidence>
<comment type="subcellular location">
    <subcellularLocation>
        <location evidence="1">Membrane</location>
        <topology evidence="1">Multi-pass membrane protein</topology>
    </subcellularLocation>
</comment>
<keyword evidence="2 5" id="KW-0812">Transmembrane</keyword>
<sequence>MRTLATAAAFAGRWFGLFILASALLGLLVPDQAAQLTPWISALLGVIMFGMGLTLRPADFKLVLVRPQAVLLGLVAQFTIMPVAGWALAELLQLPPLLLVGMVLVGAAPGGTASNVIVYLARGDVALSVAMTSVSTLLAPFLTPLLVLWLAGPTLPVDAGDLLVSILQVVLVPVVLGIVVRALLSRAVEKVLPLLPLISVAGIMIVVFAVVGANADALMSTGALVVLAVILHNLFGLTLGYTAGKVLRLPESSRRAASIEVGMQNSGLSAALATAHFAPLAALPAALFSVWHNISGAAVASFWSRRPADAGPKGAGSASGRGRR</sequence>
<dbReference type="InterPro" id="IPR038770">
    <property type="entry name" value="Na+/solute_symporter_sf"/>
</dbReference>
<dbReference type="EMBL" id="JROO01000030">
    <property type="protein sequence ID" value="KIH98000.1"/>
    <property type="molecule type" value="Genomic_DNA"/>
</dbReference>
<dbReference type="RefSeq" id="WP_040274556.1">
    <property type="nucleotide sequence ID" value="NZ_JROO01000030.1"/>
</dbReference>
<feature type="transmembrane region" description="Helical" evidence="5">
    <location>
        <begin position="191"/>
        <end position="211"/>
    </location>
</feature>
<evidence type="ECO:0000256" key="5">
    <source>
        <dbReference type="SAM" id="Phobius"/>
    </source>
</evidence>
<comment type="caution">
    <text evidence="6">The sequence shown here is derived from an EMBL/GenBank/DDBJ whole genome shotgun (WGS) entry which is preliminary data.</text>
</comment>